<keyword evidence="5 8" id="KW-0863">Zinc-finger</keyword>
<comment type="catalytic activity">
    <reaction evidence="1">
        <text>S-ubiquitinyl-[E2 ubiquitin-conjugating enzyme]-L-cysteine + [acceptor protein]-L-lysine = [E2 ubiquitin-conjugating enzyme]-L-cysteine + N(6)-ubiquitinyl-[acceptor protein]-L-lysine.</text>
        <dbReference type="EC" id="2.3.2.27"/>
    </reaction>
</comment>
<evidence type="ECO:0000256" key="8">
    <source>
        <dbReference type="PROSITE-ProRule" id="PRU00175"/>
    </source>
</evidence>
<dbReference type="GO" id="GO:0061630">
    <property type="term" value="F:ubiquitin protein ligase activity"/>
    <property type="evidence" value="ECO:0007669"/>
    <property type="project" value="UniProtKB-EC"/>
</dbReference>
<dbReference type="Proteomes" id="UP000504603">
    <property type="component" value="Unplaced"/>
</dbReference>
<evidence type="ECO:0000256" key="5">
    <source>
        <dbReference type="ARBA" id="ARBA00022771"/>
    </source>
</evidence>
<accession>A0A6J1BYP6</accession>
<dbReference type="GeneID" id="111006957"/>
<keyword evidence="6" id="KW-0833">Ubl conjugation pathway</keyword>
<dbReference type="SMART" id="SM00184">
    <property type="entry name" value="RING"/>
    <property type="match status" value="1"/>
</dbReference>
<dbReference type="InterPro" id="IPR013083">
    <property type="entry name" value="Znf_RING/FYVE/PHD"/>
</dbReference>
<dbReference type="PROSITE" id="PS50089">
    <property type="entry name" value="ZF_RING_2"/>
    <property type="match status" value="1"/>
</dbReference>
<dbReference type="GO" id="GO:0016567">
    <property type="term" value="P:protein ubiquitination"/>
    <property type="evidence" value="ECO:0007669"/>
    <property type="project" value="TreeGrafter"/>
</dbReference>
<evidence type="ECO:0000256" key="9">
    <source>
        <dbReference type="SAM" id="MobiDB-lite"/>
    </source>
</evidence>
<evidence type="ECO:0000256" key="2">
    <source>
        <dbReference type="ARBA" id="ARBA00012483"/>
    </source>
</evidence>
<keyword evidence="7" id="KW-0862">Zinc</keyword>
<proteinExistence type="predicted"/>
<dbReference type="Pfam" id="PF13639">
    <property type="entry name" value="zf-RING_2"/>
    <property type="match status" value="1"/>
</dbReference>
<dbReference type="OrthoDB" id="8062037at2759"/>
<dbReference type="GO" id="GO:0005737">
    <property type="term" value="C:cytoplasm"/>
    <property type="evidence" value="ECO:0007669"/>
    <property type="project" value="TreeGrafter"/>
</dbReference>
<dbReference type="FunFam" id="3.30.40.10:FF:000127">
    <property type="entry name" value="E3 ubiquitin-protein ligase RNF181"/>
    <property type="match status" value="1"/>
</dbReference>
<dbReference type="PANTHER" id="PTHR15710:SF243">
    <property type="entry name" value="E3 UBIQUITIN-PROTEIN LIGASE PRAJA-2 ISOFORM X1"/>
    <property type="match status" value="1"/>
</dbReference>
<evidence type="ECO:0000259" key="10">
    <source>
        <dbReference type="PROSITE" id="PS50089"/>
    </source>
</evidence>
<reference evidence="12" key="1">
    <citation type="submission" date="2025-08" db="UniProtKB">
        <authorList>
            <consortium name="RefSeq"/>
        </authorList>
    </citation>
    <scope>IDENTIFICATION</scope>
    <source>
        <strain evidence="12">OHB3-1</strain>
    </source>
</reference>
<dbReference type="AlphaFoldDB" id="A0A6J1BYP6"/>
<feature type="region of interest" description="Disordered" evidence="9">
    <location>
        <begin position="1"/>
        <end position="20"/>
    </location>
</feature>
<evidence type="ECO:0000256" key="4">
    <source>
        <dbReference type="ARBA" id="ARBA00022723"/>
    </source>
</evidence>
<dbReference type="GO" id="GO:0008270">
    <property type="term" value="F:zinc ion binding"/>
    <property type="evidence" value="ECO:0007669"/>
    <property type="project" value="UniProtKB-KW"/>
</dbReference>
<evidence type="ECO:0000313" key="11">
    <source>
        <dbReference type="Proteomes" id="UP000504603"/>
    </source>
</evidence>
<feature type="domain" description="RING-type" evidence="10">
    <location>
        <begin position="107"/>
        <end position="148"/>
    </location>
</feature>
<keyword evidence="4" id="KW-0479">Metal-binding</keyword>
<evidence type="ECO:0000313" key="12">
    <source>
        <dbReference type="RefSeq" id="XP_022134761.1"/>
    </source>
</evidence>
<dbReference type="RefSeq" id="XP_022134761.1">
    <property type="nucleotide sequence ID" value="XM_022279069.1"/>
</dbReference>
<dbReference type="InterPro" id="IPR001841">
    <property type="entry name" value="Znf_RING"/>
</dbReference>
<keyword evidence="3" id="KW-0808">Transferase</keyword>
<dbReference type="PANTHER" id="PTHR15710">
    <property type="entry name" value="E3 UBIQUITIN-PROTEIN LIGASE PRAJA"/>
    <property type="match status" value="1"/>
</dbReference>
<keyword evidence="11" id="KW-1185">Reference proteome</keyword>
<evidence type="ECO:0000256" key="3">
    <source>
        <dbReference type="ARBA" id="ARBA00022679"/>
    </source>
</evidence>
<gene>
    <name evidence="12" type="primary">LOC111006957</name>
</gene>
<evidence type="ECO:0000256" key="1">
    <source>
        <dbReference type="ARBA" id="ARBA00000900"/>
    </source>
</evidence>
<evidence type="ECO:0000256" key="6">
    <source>
        <dbReference type="ARBA" id="ARBA00022786"/>
    </source>
</evidence>
<name>A0A6J1BYP6_MOMCH</name>
<dbReference type="EC" id="2.3.2.27" evidence="2"/>
<organism evidence="11 12">
    <name type="scientific">Momordica charantia</name>
    <name type="common">Bitter gourd</name>
    <name type="synonym">Balsam pear</name>
    <dbReference type="NCBI Taxonomy" id="3673"/>
    <lineage>
        <taxon>Eukaryota</taxon>
        <taxon>Viridiplantae</taxon>
        <taxon>Streptophyta</taxon>
        <taxon>Embryophyta</taxon>
        <taxon>Tracheophyta</taxon>
        <taxon>Spermatophyta</taxon>
        <taxon>Magnoliopsida</taxon>
        <taxon>eudicotyledons</taxon>
        <taxon>Gunneridae</taxon>
        <taxon>Pentapetalae</taxon>
        <taxon>rosids</taxon>
        <taxon>fabids</taxon>
        <taxon>Cucurbitales</taxon>
        <taxon>Cucurbitaceae</taxon>
        <taxon>Momordiceae</taxon>
        <taxon>Momordica</taxon>
    </lineage>
</organism>
<protein>
    <recommendedName>
        <fullName evidence="2">RING-type E3 ubiquitin transferase</fullName>
        <ecNumber evidence="2">2.3.2.27</ecNumber>
    </recommendedName>
</protein>
<dbReference type="Gene3D" id="3.30.40.10">
    <property type="entry name" value="Zinc/RING finger domain, C3HC4 (zinc finger)"/>
    <property type="match status" value="1"/>
</dbReference>
<dbReference type="SUPFAM" id="SSF57850">
    <property type="entry name" value="RING/U-box"/>
    <property type="match status" value="1"/>
</dbReference>
<evidence type="ECO:0000256" key="7">
    <source>
        <dbReference type="ARBA" id="ARBA00022833"/>
    </source>
</evidence>
<sequence length="155" mass="16897">MDLSGQGIEAARGSSWSNRLESEAQSSSSFAIEEANGDLVMDSGLESYLLGINDLNQNTLDVVLNGDQDEAGFRVGSETIRRNPASRTVVQNLPSVVLNLSEEDALCSICMDRIRVGEEAKQLPCGHGFHGECTRPWLEITDTCPLCRHELPTQC</sequence>
<dbReference type="KEGG" id="mcha:111006957"/>